<dbReference type="EMBL" id="FSRM01000001">
    <property type="protein sequence ID" value="SIO26221.1"/>
    <property type="molecule type" value="Genomic_DNA"/>
</dbReference>
<reference evidence="7 8" key="1">
    <citation type="submission" date="2016-11" db="EMBL/GenBank/DDBJ databases">
        <authorList>
            <person name="Jaros S."/>
            <person name="Januszkiewicz K."/>
            <person name="Wedrychowicz H."/>
        </authorList>
    </citation>
    <scope>NUCLEOTIDE SEQUENCE [LARGE SCALE GENOMIC DNA]</scope>
    <source>
        <strain evidence="7 8">GAS86</strain>
    </source>
</reference>
<dbReference type="AlphaFoldDB" id="A0A1N6I2K6"/>
<dbReference type="InterPro" id="IPR017941">
    <property type="entry name" value="Rieske_2Fe-2S"/>
</dbReference>
<gene>
    <name evidence="7" type="ORF">SAMN05444168_3898</name>
</gene>
<dbReference type="InterPro" id="IPR036922">
    <property type="entry name" value="Rieske_2Fe-2S_sf"/>
</dbReference>
<dbReference type="PANTHER" id="PTHR21266">
    <property type="entry name" value="IRON-SULFUR DOMAIN CONTAINING PROTEIN"/>
    <property type="match status" value="1"/>
</dbReference>
<accession>A0A1N6I2K6</accession>
<evidence type="ECO:0000256" key="3">
    <source>
        <dbReference type="ARBA" id="ARBA00023002"/>
    </source>
</evidence>
<dbReference type="Pfam" id="PF00355">
    <property type="entry name" value="Rieske"/>
    <property type="match status" value="1"/>
</dbReference>
<evidence type="ECO:0000256" key="2">
    <source>
        <dbReference type="ARBA" id="ARBA00022723"/>
    </source>
</evidence>
<keyword evidence="1" id="KW-0001">2Fe-2S</keyword>
<dbReference type="Gene3D" id="2.102.10.10">
    <property type="entry name" value="Rieske [2Fe-2S] iron-sulphur domain"/>
    <property type="match status" value="1"/>
</dbReference>
<evidence type="ECO:0000256" key="1">
    <source>
        <dbReference type="ARBA" id="ARBA00022714"/>
    </source>
</evidence>
<protein>
    <submittedName>
        <fullName evidence="7">Rieske [2Fe-2S] domain-containing protein</fullName>
    </submittedName>
</protein>
<dbReference type="RefSeq" id="WP_074265699.1">
    <property type="nucleotide sequence ID" value="NZ_FSRM01000001.1"/>
</dbReference>
<sequence length="120" mass="13425">MTHISHQRKGWELVCQSAEVGKETALGCVVQDRQLVVWRDAEGDVHVWRDHCPHRGAELSRGRVTGGLIACPEHGWRFDVNGQVVRRLTTSNACLEGARAMTYDAEEIDGAVWACLDRMV</sequence>
<dbReference type="Proteomes" id="UP000184693">
    <property type="component" value="Unassembled WGS sequence"/>
</dbReference>
<evidence type="ECO:0000256" key="4">
    <source>
        <dbReference type="ARBA" id="ARBA00023004"/>
    </source>
</evidence>
<keyword evidence="4" id="KW-0408">Iron</keyword>
<proteinExistence type="predicted"/>
<keyword evidence="3" id="KW-0560">Oxidoreductase</keyword>
<keyword evidence="2" id="KW-0479">Metal-binding</keyword>
<dbReference type="GO" id="GO:0016491">
    <property type="term" value="F:oxidoreductase activity"/>
    <property type="evidence" value="ECO:0007669"/>
    <property type="project" value="UniProtKB-KW"/>
</dbReference>
<dbReference type="InterPro" id="IPR050584">
    <property type="entry name" value="Cholesterol_7-desaturase"/>
</dbReference>
<dbReference type="GO" id="GO:0051537">
    <property type="term" value="F:2 iron, 2 sulfur cluster binding"/>
    <property type="evidence" value="ECO:0007669"/>
    <property type="project" value="UniProtKB-KW"/>
</dbReference>
<dbReference type="PANTHER" id="PTHR21266:SF60">
    <property type="entry name" value="3-KETOSTEROID-9-ALPHA-MONOOXYGENASE, OXYGENASE COMPONENT"/>
    <property type="match status" value="1"/>
</dbReference>
<dbReference type="PROSITE" id="PS51296">
    <property type="entry name" value="RIESKE"/>
    <property type="match status" value="1"/>
</dbReference>
<evidence type="ECO:0000313" key="8">
    <source>
        <dbReference type="Proteomes" id="UP000184693"/>
    </source>
</evidence>
<organism evidence="7 8">
    <name type="scientific">Paraburkholderia phenazinium</name>
    <dbReference type="NCBI Taxonomy" id="60549"/>
    <lineage>
        <taxon>Bacteria</taxon>
        <taxon>Pseudomonadati</taxon>
        <taxon>Pseudomonadota</taxon>
        <taxon>Betaproteobacteria</taxon>
        <taxon>Burkholderiales</taxon>
        <taxon>Burkholderiaceae</taxon>
        <taxon>Paraburkholderia</taxon>
    </lineage>
</organism>
<feature type="domain" description="Rieske" evidence="6">
    <location>
        <begin position="11"/>
        <end position="114"/>
    </location>
</feature>
<dbReference type="GO" id="GO:0046872">
    <property type="term" value="F:metal ion binding"/>
    <property type="evidence" value="ECO:0007669"/>
    <property type="project" value="UniProtKB-KW"/>
</dbReference>
<dbReference type="OrthoDB" id="9769355at2"/>
<evidence type="ECO:0000259" key="6">
    <source>
        <dbReference type="PROSITE" id="PS51296"/>
    </source>
</evidence>
<name>A0A1N6I2K6_9BURK</name>
<evidence type="ECO:0000313" key="7">
    <source>
        <dbReference type="EMBL" id="SIO26221.1"/>
    </source>
</evidence>
<keyword evidence="5" id="KW-0411">Iron-sulfur</keyword>
<dbReference type="SUPFAM" id="SSF50022">
    <property type="entry name" value="ISP domain"/>
    <property type="match status" value="1"/>
</dbReference>
<evidence type="ECO:0000256" key="5">
    <source>
        <dbReference type="ARBA" id="ARBA00023014"/>
    </source>
</evidence>